<dbReference type="PATRIC" id="fig|1423726.3.peg.3152"/>
<dbReference type="STRING" id="1423726.FC07_GL003038"/>
<accession>A0A0R1GQU4</accession>
<keyword evidence="1" id="KW-1133">Transmembrane helix</keyword>
<sequence length="170" mass="18722">MPPQFKGLGIGLIAIFNILPTLGNGLYLLVLVINIANTVEYQQWLTGERHEGILLSVRPLMTKIGMAVGQLSGMLIFQLTGTLALTQKIAKIERLAASNQLAPILKQQMITNILQNGTGARVTGLLICWTLVPLFGIVGITWLADHHLTIDEKRYDSIRDALETTRYQSS</sequence>
<evidence type="ECO:0000313" key="2">
    <source>
        <dbReference type="EMBL" id="KRK36428.1"/>
    </source>
</evidence>
<evidence type="ECO:0000256" key="1">
    <source>
        <dbReference type="SAM" id="Phobius"/>
    </source>
</evidence>
<feature type="transmembrane region" description="Helical" evidence="1">
    <location>
        <begin position="122"/>
        <end position="144"/>
    </location>
</feature>
<proteinExistence type="predicted"/>
<protein>
    <submittedName>
        <fullName evidence="2">Uncharacterized protein</fullName>
    </submittedName>
</protein>
<comment type="caution">
    <text evidence="2">The sequence shown here is derived from an EMBL/GenBank/DDBJ whole genome shotgun (WGS) entry which is preliminary data.</text>
</comment>
<keyword evidence="1" id="KW-0812">Transmembrane</keyword>
<feature type="transmembrane region" description="Helical" evidence="1">
    <location>
        <begin position="12"/>
        <end position="36"/>
    </location>
</feature>
<keyword evidence="1" id="KW-0472">Membrane</keyword>
<evidence type="ECO:0000313" key="3">
    <source>
        <dbReference type="Proteomes" id="UP000051461"/>
    </source>
</evidence>
<organism evidence="2 3">
    <name type="scientific">Loigolactobacillus bifermentans DSM 20003</name>
    <dbReference type="NCBI Taxonomy" id="1423726"/>
    <lineage>
        <taxon>Bacteria</taxon>
        <taxon>Bacillati</taxon>
        <taxon>Bacillota</taxon>
        <taxon>Bacilli</taxon>
        <taxon>Lactobacillales</taxon>
        <taxon>Lactobacillaceae</taxon>
        <taxon>Loigolactobacillus</taxon>
    </lineage>
</organism>
<name>A0A0R1GQU4_9LACO</name>
<gene>
    <name evidence="2" type="ORF">FC07_GL003038</name>
</gene>
<reference evidence="2 3" key="1">
    <citation type="journal article" date="2015" name="Genome Announc.">
        <title>Expanding the biotechnology potential of lactobacilli through comparative genomics of 213 strains and associated genera.</title>
        <authorList>
            <person name="Sun Z."/>
            <person name="Harris H.M."/>
            <person name="McCann A."/>
            <person name="Guo C."/>
            <person name="Argimon S."/>
            <person name="Zhang W."/>
            <person name="Yang X."/>
            <person name="Jeffery I.B."/>
            <person name="Cooney J.C."/>
            <person name="Kagawa T.F."/>
            <person name="Liu W."/>
            <person name="Song Y."/>
            <person name="Salvetti E."/>
            <person name="Wrobel A."/>
            <person name="Rasinkangas P."/>
            <person name="Parkhill J."/>
            <person name="Rea M.C."/>
            <person name="O'Sullivan O."/>
            <person name="Ritari J."/>
            <person name="Douillard F.P."/>
            <person name="Paul Ross R."/>
            <person name="Yang R."/>
            <person name="Briner A.E."/>
            <person name="Felis G.E."/>
            <person name="de Vos W.M."/>
            <person name="Barrangou R."/>
            <person name="Klaenhammer T.R."/>
            <person name="Caufield P.W."/>
            <person name="Cui Y."/>
            <person name="Zhang H."/>
            <person name="O'Toole P.W."/>
        </authorList>
    </citation>
    <scope>NUCLEOTIDE SEQUENCE [LARGE SCALE GENOMIC DNA]</scope>
    <source>
        <strain evidence="2 3">DSM 20003</strain>
    </source>
</reference>
<dbReference type="Proteomes" id="UP000051461">
    <property type="component" value="Unassembled WGS sequence"/>
</dbReference>
<dbReference type="AlphaFoldDB" id="A0A0R1GQU4"/>
<dbReference type="EMBL" id="AZDA01000064">
    <property type="protein sequence ID" value="KRK36428.1"/>
    <property type="molecule type" value="Genomic_DNA"/>
</dbReference>
<keyword evidence="3" id="KW-1185">Reference proteome</keyword>
<dbReference type="Pfam" id="PF13347">
    <property type="entry name" value="MFS_2"/>
    <property type="match status" value="1"/>
</dbReference>